<dbReference type="InterPro" id="IPR022694">
    <property type="entry name" value="3-OHacyl-CoA_DH"/>
</dbReference>
<feature type="site" description="Important for catalytic activity" evidence="4">
    <location>
        <position position="140"/>
    </location>
</feature>
<dbReference type="GO" id="GO:0070403">
    <property type="term" value="F:NAD+ binding"/>
    <property type="evidence" value="ECO:0007669"/>
    <property type="project" value="InterPro"/>
</dbReference>
<comment type="caution">
    <text evidence="7">The sequence shown here is derived from an EMBL/GenBank/DDBJ whole genome shotgun (WGS) entry which is preliminary data.</text>
</comment>
<comment type="pathway">
    <text evidence="1">Lipid metabolism; butanoate metabolism.</text>
</comment>
<dbReference type="InterPro" id="IPR008927">
    <property type="entry name" value="6-PGluconate_DH-like_C_sf"/>
</dbReference>
<accession>A0A1Y4L3X1</accession>
<dbReference type="InterPro" id="IPR006108">
    <property type="entry name" value="3HC_DH_C"/>
</dbReference>
<dbReference type="RefSeq" id="WP_087374387.1">
    <property type="nucleotide sequence ID" value="NZ_NFKK01000021.1"/>
</dbReference>
<reference evidence="8" key="1">
    <citation type="submission" date="2017-04" db="EMBL/GenBank/DDBJ databases">
        <title>Function of individual gut microbiota members based on whole genome sequencing of pure cultures obtained from chicken caecum.</title>
        <authorList>
            <person name="Medvecky M."/>
            <person name="Cejkova D."/>
            <person name="Polansky O."/>
            <person name="Karasova D."/>
            <person name="Kubasova T."/>
            <person name="Cizek A."/>
            <person name="Rychlik I."/>
        </authorList>
    </citation>
    <scope>NUCLEOTIDE SEQUENCE [LARGE SCALE GENOMIC DNA]</scope>
    <source>
        <strain evidence="8">An180</strain>
    </source>
</reference>
<dbReference type="PANTHER" id="PTHR48075">
    <property type="entry name" value="3-HYDROXYACYL-COA DEHYDROGENASE FAMILY PROTEIN"/>
    <property type="match status" value="1"/>
</dbReference>
<evidence type="ECO:0000259" key="6">
    <source>
        <dbReference type="Pfam" id="PF02737"/>
    </source>
</evidence>
<evidence type="ECO:0000256" key="1">
    <source>
        <dbReference type="ARBA" id="ARBA00005086"/>
    </source>
</evidence>
<sequence length="311" mass="33822">MEIKKIGVIGTGNIGACQATLIVGNGIACSVIAHSEAGAERCRETVRRNFETFIEHGLATERNRDAAMELLTISHSYDALAGADLVFEAAAEDLNVKHAIYAAVEAVVDADTPIASTTSSIPVDDLCAGMQHPERMLVAHPFQPVHIQPLVELVGGSCTAQSALERTYELLIALDRKVVRLKKSVPGFVVNRLAQAMFRESLYMIEQGVADAADIDLAVRYAVGMRYASIGLLEYFDDVGFDLEKAIAQTVYPDLCAVDSVQQIVQDGIAAGNTGRRAGLGLYDWSKKDDADYLRRKTAPFLNDIHWKLPE</sequence>
<dbReference type="Gene3D" id="1.10.1040.10">
    <property type="entry name" value="N-(1-d-carboxylethyl)-l-norvaline Dehydrogenase, domain 2"/>
    <property type="match status" value="1"/>
</dbReference>
<gene>
    <name evidence="7" type="ORF">B5F17_12740</name>
</gene>
<dbReference type="EMBL" id="NFKK01000021">
    <property type="protein sequence ID" value="OUP51485.1"/>
    <property type="molecule type" value="Genomic_DNA"/>
</dbReference>
<dbReference type="AlphaFoldDB" id="A0A1Y4L3X1"/>
<evidence type="ECO:0000256" key="4">
    <source>
        <dbReference type="PIRSR" id="PIRSR000105-1"/>
    </source>
</evidence>
<feature type="domain" description="3-hydroxyacyl-CoA dehydrogenase NAD binding" evidence="6">
    <location>
        <begin position="5"/>
        <end position="182"/>
    </location>
</feature>
<protein>
    <recommendedName>
        <fullName evidence="9">3-hydroxybutyryl-CoA dehydrogenase</fullName>
    </recommendedName>
</protein>
<dbReference type="PROSITE" id="PS00067">
    <property type="entry name" value="3HCDH"/>
    <property type="match status" value="1"/>
</dbReference>
<proteinExistence type="inferred from homology"/>
<dbReference type="InterPro" id="IPR013328">
    <property type="entry name" value="6PGD_dom2"/>
</dbReference>
<evidence type="ECO:0000313" key="7">
    <source>
        <dbReference type="EMBL" id="OUP51485.1"/>
    </source>
</evidence>
<dbReference type="GO" id="GO:0019605">
    <property type="term" value="P:butyrate metabolic process"/>
    <property type="evidence" value="ECO:0007669"/>
    <property type="project" value="UniProtKB-UniPathway"/>
</dbReference>
<dbReference type="Pfam" id="PF02737">
    <property type="entry name" value="3HCDH_N"/>
    <property type="match status" value="1"/>
</dbReference>
<dbReference type="GO" id="GO:0016616">
    <property type="term" value="F:oxidoreductase activity, acting on the CH-OH group of donors, NAD or NADP as acceptor"/>
    <property type="evidence" value="ECO:0007669"/>
    <property type="project" value="InterPro"/>
</dbReference>
<dbReference type="UniPathway" id="UPA00863"/>
<organism evidence="7 8">
    <name type="scientific">Butyricicoccus pullicaecorum</name>
    <dbReference type="NCBI Taxonomy" id="501571"/>
    <lineage>
        <taxon>Bacteria</taxon>
        <taxon>Bacillati</taxon>
        <taxon>Bacillota</taxon>
        <taxon>Clostridia</taxon>
        <taxon>Eubacteriales</taxon>
        <taxon>Butyricicoccaceae</taxon>
        <taxon>Butyricicoccus</taxon>
    </lineage>
</organism>
<dbReference type="SUPFAM" id="SSF48179">
    <property type="entry name" value="6-phosphogluconate dehydrogenase C-terminal domain-like"/>
    <property type="match status" value="1"/>
</dbReference>
<feature type="domain" description="3-hydroxyacyl-CoA dehydrogenase C-terminal" evidence="5">
    <location>
        <begin position="187"/>
        <end position="285"/>
    </location>
</feature>
<dbReference type="SUPFAM" id="SSF51735">
    <property type="entry name" value="NAD(P)-binding Rossmann-fold domains"/>
    <property type="match status" value="1"/>
</dbReference>
<dbReference type="Gene3D" id="3.40.50.720">
    <property type="entry name" value="NAD(P)-binding Rossmann-like Domain"/>
    <property type="match status" value="1"/>
</dbReference>
<evidence type="ECO:0000313" key="8">
    <source>
        <dbReference type="Proteomes" id="UP000195897"/>
    </source>
</evidence>
<dbReference type="InterPro" id="IPR006176">
    <property type="entry name" value="3-OHacyl-CoA_DH_NAD-bd"/>
</dbReference>
<keyword evidence="3" id="KW-0560">Oxidoreductase</keyword>
<dbReference type="InterPro" id="IPR036291">
    <property type="entry name" value="NAD(P)-bd_dom_sf"/>
</dbReference>
<evidence type="ECO:0000256" key="3">
    <source>
        <dbReference type="ARBA" id="ARBA00023002"/>
    </source>
</evidence>
<dbReference type="Proteomes" id="UP000195897">
    <property type="component" value="Unassembled WGS sequence"/>
</dbReference>
<evidence type="ECO:0000256" key="2">
    <source>
        <dbReference type="ARBA" id="ARBA00009463"/>
    </source>
</evidence>
<dbReference type="InterPro" id="IPR006180">
    <property type="entry name" value="3-OHacyl-CoA_DH_CS"/>
</dbReference>
<comment type="similarity">
    <text evidence="2">Belongs to the 3-hydroxyacyl-CoA dehydrogenase family.</text>
</comment>
<dbReference type="Pfam" id="PF00725">
    <property type="entry name" value="3HCDH"/>
    <property type="match status" value="1"/>
</dbReference>
<dbReference type="PANTHER" id="PTHR48075:SF5">
    <property type="entry name" value="3-HYDROXYBUTYRYL-COA DEHYDROGENASE"/>
    <property type="match status" value="1"/>
</dbReference>
<evidence type="ECO:0008006" key="9">
    <source>
        <dbReference type="Google" id="ProtNLM"/>
    </source>
</evidence>
<dbReference type="PIRSF" id="PIRSF000105">
    <property type="entry name" value="HCDH"/>
    <property type="match status" value="1"/>
</dbReference>
<name>A0A1Y4L3X1_9FIRM</name>
<evidence type="ECO:0000259" key="5">
    <source>
        <dbReference type="Pfam" id="PF00725"/>
    </source>
</evidence>